<dbReference type="PANTHER" id="PTHR48475">
    <property type="entry name" value="RIBONUCLEASE H"/>
    <property type="match status" value="1"/>
</dbReference>
<reference evidence="3" key="1">
    <citation type="submission" date="2020-06" db="EMBL/GenBank/DDBJ databases">
        <authorList>
            <person name="Li T."/>
            <person name="Hu X."/>
            <person name="Zhang T."/>
            <person name="Song X."/>
            <person name="Zhang H."/>
            <person name="Dai N."/>
            <person name="Sheng W."/>
            <person name="Hou X."/>
            <person name="Wei L."/>
        </authorList>
    </citation>
    <scope>NUCLEOTIDE SEQUENCE</scope>
    <source>
        <strain evidence="3">KEN8</strain>
        <tissue evidence="3">Leaf</tissue>
    </source>
</reference>
<dbReference type="EMBL" id="JACGWM010001566">
    <property type="protein sequence ID" value="KAL0291572.1"/>
    <property type="molecule type" value="Genomic_DNA"/>
</dbReference>
<dbReference type="InterPro" id="IPR012337">
    <property type="entry name" value="RNaseH-like_sf"/>
</dbReference>
<dbReference type="InterPro" id="IPR036397">
    <property type="entry name" value="RNaseH_sf"/>
</dbReference>
<protein>
    <recommendedName>
        <fullName evidence="2">RNase H type-1 domain-containing protein</fullName>
    </recommendedName>
</protein>
<reference evidence="3" key="2">
    <citation type="journal article" date="2024" name="Plant">
        <title>Genomic evolution and insights into agronomic trait innovations of Sesamum species.</title>
        <authorList>
            <person name="Miao H."/>
            <person name="Wang L."/>
            <person name="Qu L."/>
            <person name="Liu H."/>
            <person name="Sun Y."/>
            <person name="Le M."/>
            <person name="Wang Q."/>
            <person name="Wei S."/>
            <person name="Zheng Y."/>
            <person name="Lin W."/>
            <person name="Duan Y."/>
            <person name="Cao H."/>
            <person name="Xiong S."/>
            <person name="Wang X."/>
            <person name="Wei L."/>
            <person name="Li C."/>
            <person name="Ma Q."/>
            <person name="Ju M."/>
            <person name="Zhao R."/>
            <person name="Li G."/>
            <person name="Mu C."/>
            <person name="Tian Q."/>
            <person name="Mei H."/>
            <person name="Zhang T."/>
            <person name="Gao T."/>
            <person name="Zhang H."/>
        </authorList>
    </citation>
    <scope>NUCLEOTIDE SEQUENCE</scope>
    <source>
        <strain evidence="3">KEN8</strain>
    </source>
</reference>
<accession>A0AAW2JB10</accession>
<organism evidence="3">
    <name type="scientific">Sesamum calycinum</name>
    <dbReference type="NCBI Taxonomy" id="2727403"/>
    <lineage>
        <taxon>Eukaryota</taxon>
        <taxon>Viridiplantae</taxon>
        <taxon>Streptophyta</taxon>
        <taxon>Embryophyta</taxon>
        <taxon>Tracheophyta</taxon>
        <taxon>Spermatophyta</taxon>
        <taxon>Magnoliopsida</taxon>
        <taxon>eudicotyledons</taxon>
        <taxon>Gunneridae</taxon>
        <taxon>Pentapetalae</taxon>
        <taxon>asterids</taxon>
        <taxon>lamiids</taxon>
        <taxon>Lamiales</taxon>
        <taxon>Pedaliaceae</taxon>
        <taxon>Sesamum</taxon>
    </lineage>
</organism>
<dbReference type="Pfam" id="PF13456">
    <property type="entry name" value="RVT_3"/>
    <property type="match status" value="1"/>
</dbReference>
<comment type="caution">
    <text evidence="3">The sequence shown here is derived from an EMBL/GenBank/DDBJ whole genome shotgun (WGS) entry which is preliminary data.</text>
</comment>
<evidence type="ECO:0000259" key="2">
    <source>
        <dbReference type="Pfam" id="PF13456"/>
    </source>
</evidence>
<name>A0AAW2JB10_9LAMI</name>
<evidence type="ECO:0000256" key="1">
    <source>
        <dbReference type="SAM" id="MobiDB-lite"/>
    </source>
</evidence>
<dbReference type="InterPro" id="IPR002156">
    <property type="entry name" value="RNaseH_domain"/>
</dbReference>
<sequence>MAFLSLLSLPVNIIGRFAYSPNKGQDLLRFTFGMGLLTTTKILKGKATALGPIRVATPLDVDAPKEEAEGDILVPIHPTDRRQRGSPYLAALGRPSTMASPNTYKDLTPPLEVPSATQEVKGNTFSQGLLDGSFFKSLAKKPASKFDALLARAAKYINMEDTQTAKKKTRGEKRKEANEEDPSKKPQTEDRRLWKLADILFGKTYNQIQLGDISLEKVNTFLYGFVGEVVHPRGRPTINVFQAKISTYHMKIKFSTLGGVVEVHGDTHQSRKCYIEAVHKGQERSTEDTYKEARSNKQIDPQIEDMIRKESLLRLLALSSSMRKKENKCRFTMSAKCSMEQRAGSGAGIVITSPHREDFEFAVKFGFKTSNNETEYEALLLGMKMAHETGAKHLVAYSDCQLVVKQVEDIYEAIEERKKISRPTASPNLPIPPDTQKTS</sequence>
<dbReference type="Gene3D" id="3.30.420.10">
    <property type="entry name" value="Ribonuclease H-like superfamily/Ribonuclease H"/>
    <property type="match status" value="1"/>
</dbReference>
<evidence type="ECO:0000313" key="3">
    <source>
        <dbReference type="EMBL" id="KAL0291572.1"/>
    </source>
</evidence>
<dbReference type="GO" id="GO:0003676">
    <property type="term" value="F:nucleic acid binding"/>
    <property type="evidence" value="ECO:0007669"/>
    <property type="project" value="InterPro"/>
</dbReference>
<dbReference type="SUPFAM" id="SSF53098">
    <property type="entry name" value="Ribonuclease H-like"/>
    <property type="match status" value="1"/>
</dbReference>
<gene>
    <name evidence="3" type="ORF">Scaly_2540900</name>
</gene>
<dbReference type="AlphaFoldDB" id="A0AAW2JB10"/>
<feature type="region of interest" description="Disordered" evidence="1">
    <location>
        <begin position="162"/>
        <end position="189"/>
    </location>
</feature>
<feature type="compositionally biased region" description="Basic and acidic residues" evidence="1">
    <location>
        <begin position="173"/>
        <end position="189"/>
    </location>
</feature>
<dbReference type="GO" id="GO:0004523">
    <property type="term" value="F:RNA-DNA hybrid ribonuclease activity"/>
    <property type="evidence" value="ECO:0007669"/>
    <property type="project" value="InterPro"/>
</dbReference>
<dbReference type="PANTHER" id="PTHR48475:SF2">
    <property type="entry name" value="RIBONUCLEASE H"/>
    <property type="match status" value="1"/>
</dbReference>
<proteinExistence type="predicted"/>
<feature type="region of interest" description="Disordered" evidence="1">
    <location>
        <begin position="417"/>
        <end position="439"/>
    </location>
</feature>
<feature type="domain" description="RNase H type-1" evidence="2">
    <location>
        <begin position="336"/>
        <end position="409"/>
    </location>
</feature>